<feature type="compositionally biased region" description="Basic and acidic residues" evidence="7">
    <location>
        <begin position="431"/>
        <end position="448"/>
    </location>
</feature>
<dbReference type="PANTHER" id="PTHR37937:SF1">
    <property type="entry name" value="CONJUGATIVE TRANSFER: DNA TRANSPORT"/>
    <property type="match status" value="1"/>
</dbReference>
<gene>
    <name evidence="8" type="ORF">AMC99_02115</name>
</gene>
<dbReference type="AlphaFoldDB" id="A0A0M4M9C1"/>
<evidence type="ECO:0000256" key="2">
    <source>
        <dbReference type="ARBA" id="ARBA00008806"/>
    </source>
</evidence>
<keyword evidence="6" id="KW-0472">Membrane</keyword>
<evidence type="ECO:0000256" key="3">
    <source>
        <dbReference type="ARBA" id="ARBA00022475"/>
    </source>
</evidence>
<dbReference type="SUPFAM" id="SSF52540">
    <property type="entry name" value="P-loop containing nucleoside triphosphate hydrolases"/>
    <property type="match status" value="1"/>
</dbReference>
<accession>A0A0M4M9C1</accession>
<keyword evidence="3" id="KW-1003">Cell membrane</keyword>
<dbReference type="InterPro" id="IPR003688">
    <property type="entry name" value="TraG/VirD4"/>
</dbReference>
<evidence type="ECO:0000256" key="7">
    <source>
        <dbReference type="SAM" id="MobiDB-lite"/>
    </source>
</evidence>
<dbReference type="EMBL" id="CP012669">
    <property type="protein sequence ID" value="ALE17401.1"/>
    <property type="molecule type" value="Genomic_DNA"/>
</dbReference>
<feature type="region of interest" description="Disordered" evidence="7">
    <location>
        <begin position="431"/>
        <end position="512"/>
    </location>
</feature>
<dbReference type="InterPro" id="IPR051539">
    <property type="entry name" value="T4SS-coupling_protein"/>
</dbReference>
<evidence type="ECO:0000256" key="5">
    <source>
        <dbReference type="ARBA" id="ARBA00022989"/>
    </source>
</evidence>
<dbReference type="Pfam" id="PF02534">
    <property type="entry name" value="T4SS-DNA_transf"/>
    <property type="match status" value="1"/>
</dbReference>
<dbReference type="InterPro" id="IPR027417">
    <property type="entry name" value="P-loop_NTPase"/>
</dbReference>
<dbReference type="Gene3D" id="3.40.50.300">
    <property type="entry name" value="P-loop containing nucleotide triphosphate hydrolases"/>
    <property type="match status" value="1"/>
</dbReference>
<dbReference type="CDD" id="cd01127">
    <property type="entry name" value="TrwB_TraG_TraD_VirD4"/>
    <property type="match status" value="1"/>
</dbReference>
<evidence type="ECO:0000313" key="8">
    <source>
        <dbReference type="EMBL" id="ALE17401.1"/>
    </source>
</evidence>
<keyword evidence="5" id="KW-1133">Transmembrane helix</keyword>
<evidence type="ECO:0000256" key="1">
    <source>
        <dbReference type="ARBA" id="ARBA00004651"/>
    </source>
</evidence>
<keyword evidence="9" id="KW-1185">Reference proteome</keyword>
<dbReference type="PANTHER" id="PTHR37937">
    <property type="entry name" value="CONJUGATIVE TRANSFER: DNA TRANSPORT"/>
    <property type="match status" value="1"/>
</dbReference>
<proteinExistence type="inferred from homology"/>
<dbReference type="KEGG" id="aep:AMC99_02115"/>
<dbReference type="PATRIC" id="fig|361183.4.peg.2084"/>
<feature type="compositionally biased region" description="Basic and acidic residues" evidence="7">
    <location>
        <begin position="486"/>
        <end position="497"/>
    </location>
</feature>
<dbReference type="Proteomes" id="UP000057938">
    <property type="component" value="Chromosome"/>
</dbReference>
<protein>
    <submittedName>
        <fullName evidence="8">Conjugal transfer coupling protein TraG</fullName>
    </submittedName>
</protein>
<name>A0A0M4M9C1_9SPHN</name>
<dbReference type="STRING" id="361183.AMC99_02115"/>
<evidence type="ECO:0000313" key="9">
    <source>
        <dbReference type="Proteomes" id="UP000057938"/>
    </source>
</evidence>
<comment type="similarity">
    <text evidence="2">Belongs to the VirD4/TraG family.</text>
</comment>
<reference evidence="8 9" key="1">
    <citation type="submission" date="2015-09" db="EMBL/GenBank/DDBJ databases">
        <title>Complete genome sequence of a benzo[a]pyrene-degrading bacterium Altererythrobacter epoxidivorans CGMCC 1.7731T.</title>
        <authorList>
            <person name="Li Z."/>
            <person name="Cheng H."/>
            <person name="Huo Y."/>
            <person name="Xu X."/>
        </authorList>
    </citation>
    <scope>NUCLEOTIDE SEQUENCE [LARGE SCALE GENOMIC DNA]</scope>
    <source>
        <strain evidence="8 9">CGMCC 1.7731</strain>
    </source>
</reference>
<sequence>MGFEFGDAIEDDDPDNELLEPILHTGDGHLITLARTGAGKGVGCIIPALLRYRGPVIVIDPKGENYQVTARRRRELGQEVLLLDPFGITGEESGALNPLDLIDPRSPEAIDSAAQLAELIVTKQHTLDPFWDSRAHSLITTMLLFVASARPPVLRNLQEMHYLLNQTSEDLDFTFKEILKNPLPVVRQGGAIKSTAEAKVWASILSTAQSHTDFLRSAGAQATLGRSTIDLEAITRGDPISIYVVVPPEKLESHGKLLRLWIGVMMAAITQRSRRPELPTLFILDEAAQLGPLKQLRQAITLLRGYGLRTWSFWQDLSQLQMLYPHDWKTMINNCEVLQAFGFANARVARDGAELTGYENWRVLQDLEFPEMVLAIAGDKPVIARKPNYLADPAFTGQFDDNLFYNKAPQQHRETRAPVRSAKRRSLAELKRLRASEKAEPEEGRRPSASEVLDMEFDLTGPEFTPPEDIPDPFATPDDDEASYVTKDDETGEDSKKQHGNPGDDASGGEKH</sequence>
<evidence type="ECO:0000256" key="6">
    <source>
        <dbReference type="ARBA" id="ARBA00023136"/>
    </source>
</evidence>
<keyword evidence="4" id="KW-0812">Transmembrane</keyword>
<comment type="subcellular location">
    <subcellularLocation>
        <location evidence="1">Cell membrane</location>
        <topology evidence="1">Multi-pass membrane protein</topology>
    </subcellularLocation>
</comment>
<evidence type="ECO:0000256" key="4">
    <source>
        <dbReference type="ARBA" id="ARBA00022692"/>
    </source>
</evidence>
<organism evidence="8 9">
    <name type="scientific">Altererythrobacter epoxidivorans</name>
    <dbReference type="NCBI Taxonomy" id="361183"/>
    <lineage>
        <taxon>Bacteria</taxon>
        <taxon>Pseudomonadati</taxon>
        <taxon>Pseudomonadota</taxon>
        <taxon>Alphaproteobacteria</taxon>
        <taxon>Sphingomonadales</taxon>
        <taxon>Erythrobacteraceae</taxon>
        <taxon>Altererythrobacter</taxon>
    </lineage>
</organism>
<dbReference type="GO" id="GO:0005886">
    <property type="term" value="C:plasma membrane"/>
    <property type="evidence" value="ECO:0007669"/>
    <property type="project" value="UniProtKB-SubCell"/>
</dbReference>